<dbReference type="InterPro" id="IPR037523">
    <property type="entry name" value="VOC_core"/>
</dbReference>
<dbReference type="InterPro" id="IPR004360">
    <property type="entry name" value="Glyas_Fos-R_dOase_dom"/>
</dbReference>
<evidence type="ECO:0000256" key="1">
    <source>
        <dbReference type="SAM" id="MobiDB-lite"/>
    </source>
</evidence>
<dbReference type="CDD" id="cd07247">
    <property type="entry name" value="SgaA_N_like"/>
    <property type="match status" value="2"/>
</dbReference>
<dbReference type="AlphaFoldDB" id="A0A1M5GIU2"/>
<dbReference type="Pfam" id="PF00903">
    <property type="entry name" value="Glyoxalase"/>
    <property type="match status" value="1"/>
</dbReference>
<proteinExistence type="predicted"/>
<feature type="domain" description="VOC" evidence="2">
    <location>
        <begin position="7"/>
        <end position="123"/>
    </location>
</feature>
<dbReference type="InterPro" id="IPR052164">
    <property type="entry name" value="Anthracycline_SecMetBiosynth"/>
</dbReference>
<dbReference type="EMBL" id="LT670817">
    <property type="protein sequence ID" value="SHG03629.1"/>
    <property type="molecule type" value="Genomic_DNA"/>
</dbReference>
<dbReference type="PANTHER" id="PTHR33993:SF14">
    <property type="entry name" value="GB|AAF24581.1"/>
    <property type="match status" value="1"/>
</dbReference>
<dbReference type="Gene3D" id="3.10.180.10">
    <property type="entry name" value="2,3-Dihydroxybiphenyl 1,2-Dioxygenase, domain 1"/>
    <property type="match status" value="2"/>
</dbReference>
<dbReference type="OrthoDB" id="9793039at2"/>
<feature type="region of interest" description="Disordered" evidence="1">
    <location>
        <begin position="254"/>
        <end position="273"/>
    </location>
</feature>
<dbReference type="PANTHER" id="PTHR33993">
    <property type="entry name" value="GLYOXALASE-RELATED"/>
    <property type="match status" value="1"/>
</dbReference>
<organism evidence="3 4">
    <name type="scientific">Bradyrhizobium erythrophlei</name>
    <dbReference type="NCBI Taxonomy" id="1437360"/>
    <lineage>
        <taxon>Bacteria</taxon>
        <taxon>Pseudomonadati</taxon>
        <taxon>Pseudomonadota</taxon>
        <taxon>Alphaproteobacteria</taxon>
        <taxon>Hyphomicrobiales</taxon>
        <taxon>Nitrobacteraceae</taxon>
        <taxon>Bradyrhizobium</taxon>
    </lineage>
</organism>
<name>A0A1M5GIU2_9BRAD</name>
<dbReference type="InterPro" id="IPR029068">
    <property type="entry name" value="Glyas_Bleomycin-R_OHBP_Dase"/>
</dbReference>
<sequence>MVEQSAVFAWYELLTTDVSAAQSFYSKVVGWDVQDASTPEFAYRLFSVGGTPVAGLMELPLDGRKEGATPRWMGYVAVEDLDGVVDQLRRLGGTVYVPPMDSNVGRLAVVADPQTASLALIKGLKYGNPAAEPGGLGRVGWHELLAADAKAAFEFYGSLLGWRKAEPMTTPIESYQLFAAGEWTMGGMFNKIVSAPVPFWLYYFEVADLDLAMGRVRAEGGQITRGPIELWADISIAHCIDSQGAVFALQGKRTNTGQADDPQSDPQVGWSAKWGDISSRGRLLGVKPRGRSGR</sequence>
<evidence type="ECO:0000313" key="3">
    <source>
        <dbReference type="EMBL" id="SHG03629.1"/>
    </source>
</evidence>
<evidence type="ECO:0000259" key="2">
    <source>
        <dbReference type="PROSITE" id="PS51819"/>
    </source>
</evidence>
<protein>
    <recommendedName>
        <fullName evidence="2">VOC domain-containing protein</fullName>
    </recommendedName>
</protein>
<gene>
    <name evidence="3" type="ORF">SAMN05443248_0054</name>
</gene>
<accession>A0A1M5GIU2</accession>
<dbReference type="PROSITE" id="PS51819">
    <property type="entry name" value="VOC"/>
    <property type="match status" value="1"/>
</dbReference>
<dbReference type="RefSeq" id="WP_079599510.1">
    <property type="nucleotide sequence ID" value="NZ_LT670817.1"/>
</dbReference>
<evidence type="ECO:0000313" key="4">
    <source>
        <dbReference type="Proteomes" id="UP000189796"/>
    </source>
</evidence>
<reference evidence="3 4" key="1">
    <citation type="submission" date="2016-11" db="EMBL/GenBank/DDBJ databases">
        <authorList>
            <person name="Jaros S."/>
            <person name="Januszkiewicz K."/>
            <person name="Wedrychowicz H."/>
        </authorList>
    </citation>
    <scope>NUCLEOTIDE SEQUENCE [LARGE SCALE GENOMIC DNA]</scope>
    <source>
        <strain evidence="3 4">GAS138</strain>
    </source>
</reference>
<dbReference type="Proteomes" id="UP000189796">
    <property type="component" value="Chromosome I"/>
</dbReference>
<dbReference type="SUPFAM" id="SSF54593">
    <property type="entry name" value="Glyoxalase/Bleomycin resistance protein/Dihydroxybiphenyl dioxygenase"/>
    <property type="match status" value="2"/>
</dbReference>